<gene>
    <name evidence="1" type="ORF">MNR06_03490</name>
</gene>
<organism evidence="1 2">
    <name type="scientific">Bdellovibrio reynosensis</name>
    <dbReference type="NCBI Taxonomy" id="2835041"/>
    <lineage>
        <taxon>Bacteria</taxon>
        <taxon>Pseudomonadati</taxon>
        <taxon>Bdellovibrionota</taxon>
        <taxon>Bdellovibrionia</taxon>
        <taxon>Bdellovibrionales</taxon>
        <taxon>Pseudobdellovibrionaceae</taxon>
        <taxon>Bdellovibrio</taxon>
    </lineage>
</organism>
<dbReference type="EMBL" id="CP093442">
    <property type="protein sequence ID" value="UOF02016.1"/>
    <property type="molecule type" value="Genomic_DNA"/>
</dbReference>
<name>A0ABY4CAL6_9BACT</name>
<evidence type="ECO:0008006" key="3">
    <source>
        <dbReference type="Google" id="ProtNLM"/>
    </source>
</evidence>
<accession>A0ABY4CAL6</accession>
<reference evidence="1" key="1">
    <citation type="submission" date="2022-03" db="EMBL/GenBank/DDBJ databases">
        <title>Genome Identification and Characterization of new species Bdellovibrio reynosense LBG001 sp. nov. from a Mexico soil sample.</title>
        <authorList>
            <person name="Camilli A."/>
            <person name="Ajao Y."/>
            <person name="Guo X."/>
        </authorList>
    </citation>
    <scope>NUCLEOTIDE SEQUENCE</scope>
    <source>
        <strain evidence="1">LBG001</strain>
    </source>
</reference>
<evidence type="ECO:0000313" key="1">
    <source>
        <dbReference type="EMBL" id="UOF02016.1"/>
    </source>
</evidence>
<dbReference type="RefSeq" id="WP_243538634.1">
    <property type="nucleotide sequence ID" value="NZ_CP093442.1"/>
</dbReference>
<evidence type="ECO:0000313" key="2">
    <source>
        <dbReference type="Proteomes" id="UP000830116"/>
    </source>
</evidence>
<protein>
    <recommendedName>
        <fullName evidence="3">DUF4403 family protein</fullName>
    </recommendedName>
</protein>
<dbReference type="Proteomes" id="UP000830116">
    <property type="component" value="Chromosome"/>
</dbReference>
<sequence>MNKEFQGNWQFPDQEVMAQAVPVKFKNITMKVKTFLEKPSLDPNATVLQLSSKKLEAEIQMSEVSVDTIVEREVSGVIGRFRIQASCKNVLLSLNPGQGNFSMMISPSLENSTAGTQLQSVNISWLPGSWTAQGMQCEGAQGFETVIRDEINKIANDSARFVEPQKELIKKYVQDYLGGYQFDFSQSRQLVVARPDIKVTMKVDEFKDVANQGALVKGRLIIDFLQAADSEVKVLNLSQEEAFADATVASLRLPKDFIKEVVSHAYSANSWLHKVTSDNLPGFSNVMASRFAQWFVWPELMSYSRYDKFLFSVFSSKDVTVDGSGMSYQVKGTFLSKMQAPKGSQYVPFMNFAIPLTSKVTLKVENSKAQATFVNPTMGLTPYWEPSYLSRYGANRKFKASTIRDKIVGGLWGKTVSVAIPDIPLTEGLSLKVKKVLSSSSQDLVLELNL</sequence>
<proteinExistence type="predicted"/>
<keyword evidence="2" id="KW-1185">Reference proteome</keyword>